<accession>A0ABT3H7K2</accession>
<keyword evidence="4" id="KW-1185">Reference proteome</keyword>
<dbReference type="InterPro" id="IPR014308">
    <property type="entry name" value="Xanthine_DH_XdhC"/>
</dbReference>
<dbReference type="EMBL" id="JAOQNS010000002">
    <property type="protein sequence ID" value="MCW2306370.1"/>
    <property type="molecule type" value="Genomic_DNA"/>
</dbReference>
<feature type="domain" description="XdhC- CoxI" evidence="1">
    <location>
        <begin position="15"/>
        <end position="72"/>
    </location>
</feature>
<gene>
    <name evidence="3" type="ORF">M2319_000689</name>
</gene>
<dbReference type="NCBIfam" id="TIGR02964">
    <property type="entry name" value="xanthine_xdhC"/>
    <property type="match status" value="1"/>
</dbReference>
<dbReference type="PANTHER" id="PTHR30388">
    <property type="entry name" value="ALDEHYDE OXIDOREDUCTASE MOLYBDENUM COFACTOR ASSEMBLY PROTEIN"/>
    <property type="match status" value="1"/>
</dbReference>
<proteinExistence type="predicted"/>
<dbReference type="RefSeq" id="WP_264600042.1">
    <property type="nucleotide sequence ID" value="NZ_JAOQNS010000002.1"/>
</dbReference>
<feature type="domain" description="XdhC Rossmann" evidence="2">
    <location>
        <begin position="121"/>
        <end position="261"/>
    </location>
</feature>
<evidence type="ECO:0000313" key="3">
    <source>
        <dbReference type="EMBL" id="MCW2306370.1"/>
    </source>
</evidence>
<evidence type="ECO:0000313" key="4">
    <source>
        <dbReference type="Proteomes" id="UP001209755"/>
    </source>
</evidence>
<dbReference type="Proteomes" id="UP001209755">
    <property type="component" value="Unassembled WGS sequence"/>
</dbReference>
<comment type="caution">
    <text evidence="3">The sequence shown here is derived from an EMBL/GenBank/DDBJ whole genome shotgun (WGS) entry which is preliminary data.</text>
</comment>
<sequence length="279" mass="28866">MIVSPSALDAFLGASDKIALVRLAVAKGSTPRAAGTWMLVSEEAMLGTIGGGQMEFLAIDTARKLLGEAGSQSPVLDLALGPEIGQCCGGRVTLKVVLLGADEEAAIRAEVAANADALPSVYVFGAGHVGRALVKALALLPVRAVLVDSREEELDRAGPEAEKQLTALPEEVVRAAKPGSAFVGMTHEHSLDFLIVREALLRGDAAYVGMIGSKTKRASFERYSARQEPTVDAARLVCPIGAQGSRDKRPEVIAAFVAAEVIAVLTAETAATPAETAGA</sequence>
<reference evidence="4" key="1">
    <citation type="submission" date="2023-07" db="EMBL/GenBank/DDBJ databases">
        <title>Genome sequencing of Purple Non-Sulfur Bacteria from various extreme environments.</title>
        <authorList>
            <person name="Mayer M."/>
        </authorList>
    </citation>
    <scope>NUCLEOTIDE SEQUENCE [LARGE SCALE GENOMIC DNA]</scope>
    <source>
        <strain evidence="4">DSM 17935</strain>
    </source>
</reference>
<dbReference type="PANTHER" id="PTHR30388:SF6">
    <property type="entry name" value="XANTHINE DEHYDROGENASE SUBUNIT A-RELATED"/>
    <property type="match status" value="1"/>
</dbReference>
<dbReference type="InterPro" id="IPR027051">
    <property type="entry name" value="XdhC_Rossmann_dom"/>
</dbReference>
<protein>
    <submittedName>
        <fullName evidence="3">Xanthine dehydrogenase accessory factor</fullName>
    </submittedName>
</protein>
<evidence type="ECO:0000259" key="1">
    <source>
        <dbReference type="Pfam" id="PF02625"/>
    </source>
</evidence>
<dbReference type="Gene3D" id="3.40.50.720">
    <property type="entry name" value="NAD(P)-binding Rossmann-like Domain"/>
    <property type="match status" value="1"/>
</dbReference>
<dbReference type="Pfam" id="PF02625">
    <property type="entry name" value="XdhC_CoxI"/>
    <property type="match status" value="1"/>
</dbReference>
<dbReference type="InterPro" id="IPR036291">
    <property type="entry name" value="NAD(P)-bd_dom_sf"/>
</dbReference>
<dbReference type="InterPro" id="IPR003777">
    <property type="entry name" value="XdhC_CoxI"/>
</dbReference>
<dbReference type="Pfam" id="PF13478">
    <property type="entry name" value="XdhC_C"/>
    <property type="match status" value="1"/>
</dbReference>
<name>A0ABT3H7K2_9HYPH</name>
<dbReference type="SUPFAM" id="SSF51735">
    <property type="entry name" value="NAD(P)-binding Rossmann-fold domains"/>
    <property type="match status" value="1"/>
</dbReference>
<organism evidence="3 4">
    <name type="scientific">Rhodobium gokarnense</name>
    <dbReference type="NCBI Taxonomy" id="364296"/>
    <lineage>
        <taxon>Bacteria</taxon>
        <taxon>Pseudomonadati</taxon>
        <taxon>Pseudomonadota</taxon>
        <taxon>Alphaproteobacteria</taxon>
        <taxon>Hyphomicrobiales</taxon>
        <taxon>Rhodobiaceae</taxon>
        <taxon>Rhodobium</taxon>
    </lineage>
</organism>
<evidence type="ECO:0000259" key="2">
    <source>
        <dbReference type="Pfam" id="PF13478"/>
    </source>
</evidence>
<dbReference type="InterPro" id="IPR052698">
    <property type="entry name" value="MoCofactor_Util/Proc"/>
</dbReference>